<keyword evidence="4" id="KW-0862">Zinc</keyword>
<evidence type="ECO:0000256" key="2">
    <source>
        <dbReference type="ARBA" id="ARBA00022723"/>
    </source>
</evidence>
<dbReference type="SUPFAM" id="SSF57667">
    <property type="entry name" value="beta-beta-alpha zinc fingers"/>
    <property type="match status" value="1"/>
</dbReference>
<dbReference type="GO" id="GO:0005634">
    <property type="term" value="C:nucleus"/>
    <property type="evidence" value="ECO:0007669"/>
    <property type="project" value="UniProtKB-SubCell"/>
</dbReference>
<dbReference type="PANTHER" id="PTHR47287">
    <property type="entry name" value="C2H2 AND C2HC ZINC FINGERS SUPERFAMILY PROTEIN"/>
    <property type="match status" value="1"/>
</dbReference>
<gene>
    <name evidence="9" type="ORF">Ahy_A09g046681</name>
</gene>
<evidence type="ECO:0000256" key="6">
    <source>
        <dbReference type="PROSITE-ProRule" id="PRU00042"/>
    </source>
</evidence>
<dbReference type="PANTHER" id="PTHR47287:SF6">
    <property type="entry name" value="TRANSCRIPTION FACTOR C2H2 FAMILY-RELATED"/>
    <property type="match status" value="1"/>
</dbReference>
<dbReference type="GO" id="GO:0008270">
    <property type="term" value="F:zinc ion binding"/>
    <property type="evidence" value="ECO:0007669"/>
    <property type="project" value="UniProtKB-KW"/>
</dbReference>
<feature type="compositionally biased region" description="Polar residues" evidence="7">
    <location>
        <begin position="28"/>
        <end position="43"/>
    </location>
</feature>
<accession>A0A445BQH5</accession>
<dbReference type="OrthoDB" id="1933825at2759"/>
<dbReference type="PROSITE" id="PS50157">
    <property type="entry name" value="ZINC_FINGER_C2H2_2"/>
    <property type="match status" value="1"/>
</dbReference>
<dbReference type="AlphaFoldDB" id="A0A445BQH5"/>
<keyword evidence="10" id="KW-1185">Reference proteome</keyword>
<dbReference type="InterPro" id="IPR036236">
    <property type="entry name" value="Znf_C2H2_sf"/>
</dbReference>
<organism evidence="9 10">
    <name type="scientific">Arachis hypogaea</name>
    <name type="common">Peanut</name>
    <dbReference type="NCBI Taxonomy" id="3818"/>
    <lineage>
        <taxon>Eukaryota</taxon>
        <taxon>Viridiplantae</taxon>
        <taxon>Streptophyta</taxon>
        <taxon>Embryophyta</taxon>
        <taxon>Tracheophyta</taxon>
        <taxon>Spermatophyta</taxon>
        <taxon>Magnoliopsida</taxon>
        <taxon>eudicotyledons</taxon>
        <taxon>Gunneridae</taxon>
        <taxon>Pentapetalae</taxon>
        <taxon>rosids</taxon>
        <taxon>fabids</taxon>
        <taxon>Fabales</taxon>
        <taxon>Fabaceae</taxon>
        <taxon>Papilionoideae</taxon>
        <taxon>50 kb inversion clade</taxon>
        <taxon>dalbergioids sensu lato</taxon>
        <taxon>Dalbergieae</taxon>
        <taxon>Pterocarpus clade</taxon>
        <taxon>Arachis</taxon>
    </lineage>
</organism>
<keyword evidence="5" id="KW-0539">Nucleus</keyword>
<keyword evidence="2" id="KW-0479">Metal-binding</keyword>
<evidence type="ECO:0000256" key="5">
    <source>
        <dbReference type="ARBA" id="ARBA00023242"/>
    </source>
</evidence>
<dbReference type="Gene3D" id="3.30.160.60">
    <property type="entry name" value="Classic Zinc Finger"/>
    <property type="match status" value="1"/>
</dbReference>
<comment type="caution">
    <text evidence="9">The sequence shown here is derived from an EMBL/GenBank/DDBJ whole genome shotgun (WGS) entry which is preliminary data.</text>
</comment>
<evidence type="ECO:0000259" key="8">
    <source>
        <dbReference type="PROSITE" id="PS50157"/>
    </source>
</evidence>
<protein>
    <recommendedName>
        <fullName evidence="8">C2H2-type domain-containing protein</fullName>
    </recommendedName>
</protein>
<evidence type="ECO:0000256" key="3">
    <source>
        <dbReference type="ARBA" id="ARBA00022771"/>
    </source>
</evidence>
<reference evidence="9 10" key="1">
    <citation type="submission" date="2019-01" db="EMBL/GenBank/DDBJ databases">
        <title>Sequencing of cultivated peanut Arachis hypogaea provides insights into genome evolution and oil improvement.</title>
        <authorList>
            <person name="Chen X."/>
        </authorList>
    </citation>
    <scope>NUCLEOTIDE SEQUENCE [LARGE SCALE GENOMIC DNA]</scope>
    <source>
        <strain evidence="10">cv. Fuhuasheng</strain>
        <tissue evidence="9">Leaves</tissue>
    </source>
</reference>
<dbReference type="PROSITE" id="PS00028">
    <property type="entry name" value="ZINC_FINGER_C2H2_1"/>
    <property type="match status" value="1"/>
</dbReference>
<dbReference type="InterPro" id="IPR013087">
    <property type="entry name" value="Znf_C2H2_type"/>
</dbReference>
<sequence length="268" mass="29915">MDLQTLENLKKSSSKNKDQDDDQEVKENTTSTVLQLDLSLSSNDESRTKQELNLLNFLDPNSSENSSDSTQEEEEGNKNKNHEMEHRTFSCNYCQRKFYSSQALGGHQNAHKREGTLARRGHHKSPSSSSSSMVDFGYRFSPSFSSSSSSNGSYNKPLGIQLHSMINKPSSQPPFFATTCRENGWQRQKLYLDSHPANRKLNSNNGLESESPSSMAVFGGSGGVPRLGKFHPTKLVTQGFGGYWFGSVSHLNSKHENKLQKLDLSLKL</sequence>
<name>A0A445BQH5_ARAHY</name>
<proteinExistence type="predicted"/>
<evidence type="ECO:0000313" key="10">
    <source>
        <dbReference type="Proteomes" id="UP000289738"/>
    </source>
</evidence>
<feature type="domain" description="C2H2-type" evidence="8">
    <location>
        <begin position="89"/>
        <end position="116"/>
    </location>
</feature>
<evidence type="ECO:0000256" key="4">
    <source>
        <dbReference type="ARBA" id="ARBA00022833"/>
    </source>
</evidence>
<evidence type="ECO:0000256" key="1">
    <source>
        <dbReference type="ARBA" id="ARBA00004123"/>
    </source>
</evidence>
<evidence type="ECO:0000256" key="7">
    <source>
        <dbReference type="SAM" id="MobiDB-lite"/>
    </source>
</evidence>
<dbReference type="STRING" id="3818.A0A445BQH5"/>
<dbReference type="Proteomes" id="UP000289738">
    <property type="component" value="Chromosome A09"/>
</dbReference>
<dbReference type="Gramene" id="arahy.Tifrunner.gnm2.ann2.Ah09g010100.1">
    <property type="protein sequence ID" value="arahy.Tifrunner.gnm2.ann2.Ah09g010100.1-CDS-1"/>
    <property type="gene ID" value="arahy.Tifrunner.gnm2.ann2.Ah09g010100"/>
</dbReference>
<feature type="region of interest" description="Disordered" evidence="7">
    <location>
        <begin position="1"/>
        <end position="83"/>
    </location>
</feature>
<feature type="compositionally biased region" description="Polar residues" evidence="7">
    <location>
        <begin position="59"/>
        <end position="69"/>
    </location>
</feature>
<keyword evidence="3 6" id="KW-0863">Zinc-finger</keyword>
<dbReference type="GO" id="GO:0009788">
    <property type="term" value="P:negative regulation of abscisic acid-activated signaling pathway"/>
    <property type="evidence" value="ECO:0007669"/>
    <property type="project" value="InterPro"/>
</dbReference>
<comment type="subcellular location">
    <subcellularLocation>
        <location evidence="1">Nucleus</location>
    </subcellularLocation>
</comment>
<evidence type="ECO:0000313" key="9">
    <source>
        <dbReference type="EMBL" id="RYR40939.1"/>
    </source>
</evidence>
<dbReference type="EMBL" id="SDMP01000009">
    <property type="protein sequence ID" value="RYR40939.1"/>
    <property type="molecule type" value="Genomic_DNA"/>
</dbReference>
<dbReference type="InterPro" id="IPR044246">
    <property type="entry name" value="ZFP3-like"/>
</dbReference>